<name>A0ABS1VZR7_9ACTN</name>
<comment type="caution">
    <text evidence="3">The sequence shown here is derived from an EMBL/GenBank/DDBJ whole genome shotgun (WGS) entry which is preliminary data.</text>
</comment>
<protein>
    <recommendedName>
        <fullName evidence="2">Cysteine-rich CPCC domain-containing protein</fullName>
    </recommendedName>
</protein>
<evidence type="ECO:0000313" key="4">
    <source>
        <dbReference type="Proteomes" id="UP000598996"/>
    </source>
</evidence>
<sequence length="280" mass="30113">MIAYPCVCCGHQTMAEPPGSWAICPICFWEDDVTQLRWPNLPSGANRVSLIEAQQNFRSLGACDEHGSQFVRAPEDSEAVIPGWRPIDPRRDRFEPTSLQLRPWPENRTVLYWWRNRSVAWFEGGGLNRDHPTSDHGSGPRACRLRTKAGIITAAAITCNAIRAATVAAAAPQRSGGISETPVSPTAVHPNRSTGRALHRRKPAAITTPTRQKNAVTTANPATGMASPSTTSKSIPAAPASAAPAAVAAVAPTTAKMMRLIPHPAAQAARARRTDRPGTW</sequence>
<accession>A0ABS1VZR7</accession>
<dbReference type="InterPro" id="IPR025983">
    <property type="entry name" value="Cys_rich_CPCC"/>
</dbReference>
<dbReference type="Pfam" id="PF14206">
    <property type="entry name" value="Cys_rich_CPCC"/>
    <property type="match status" value="1"/>
</dbReference>
<keyword evidence="4" id="KW-1185">Reference proteome</keyword>
<feature type="compositionally biased region" description="Low complexity" evidence="1">
    <location>
        <begin position="226"/>
        <end position="235"/>
    </location>
</feature>
<evidence type="ECO:0000256" key="1">
    <source>
        <dbReference type="SAM" id="MobiDB-lite"/>
    </source>
</evidence>
<feature type="domain" description="Cysteine-rich CPCC" evidence="2">
    <location>
        <begin position="4"/>
        <end position="78"/>
    </location>
</feature>
<proteinExistence type="predicted"/>
<evidence type="ECO:0000313" key="3">
    <source>
        <dbReference type="EMBL" id="MBL7259945.1"/>
    </source>
</evidence>
<organism evidence="3 4">
    <name type="scientific">Paractinoplanes lichenicola</name>
    <dbReference type="NCBI Taxonomy" id="2802976"/>
    <lineage>
        <taxon>Bacteria</taxon>
        <taxon>Bacillati</taxon>
        <taxon>Actinomycetota</taxon>
        <taxon>Actinomycetes</taxon>
        <taxon>Micromonosporales</taxon>
        <taxon>Micromonosporaceae</taxon>
        <taxon>Paractinoplanes</taxon>
    </lineage>
</organism>
<dbReference type="EMBL" id="JAENHO010000012">
    <property type="protein sequence ID" value="MBL7259945.1"/>
    <property type="molecule type" value="Genomic_DNA"/>
</dbReference>
<reference evidence="3 4" key="1">
    <citation type="submission" date="2021-01" db="EMBL/GenBank/DDBJ databases">
        <title>Actinoplanes sp. nov. LDG1-01 isolated from lichen.</title>
        <authorList>
            <person name="Saeng-In P."/>
            <person name="Phongsopitanun W."/>
            <person name="Kanchanasin P."/>
            <person name="Yuki M."/>
            <person name="Kudo T."/>
            <person name="Ohkuma M."/>
            <person name="Tanasupawat S."/>
        </authorList>
    </citation>
    <scope>NUCLEOTIDE SEQUENCE [LARGE SCALE GENOMIC DNA]</scope>
    <source>
        <strain evidence="3 4">LDG1-01</strain>
    </source>
</reference>
<evidence type="ECO:0000259" key="2">
    <source>
        <dbReference type="Pfam" id="PF14206"/>
    </source>
</evidence>
<gene>
    <name evidence="3" type="ORF">JKJ07_37050</name>
</gene>
<feature type="region of interest" description="Disordered" evidence="1">
    <location>
        <begin position="173"/>
        <end position="235"/>
    </location>
</feature>
<dbReference type="Proteomes" id="UP000598996">
    <property type="component" value="Unassembled WGS sequence"/>
</dbReference>
<feature type="compositionally biased region" description="Polar residues" evidence="1">
    <location>
        <begin position="207"/>
        <end position="221"/>
    </location>
</feature>